<dbReference type="CDD" id="cd02573">
    <property type="entry name" value="PseudoU_synth_EcTruB"/>
    <property type="match status" value="1"/>
</dbReference>
<reference evidence="7 8" key="1">
    <citation type="submission" date="2017-11" db="EMBL/GenBank/DDBJ databases">
        <title>Complete genome sequence of Spiroplasma clarkii CN-5 (DSM 19994).</title>
        <authorList>
            <person name="Tsai Y.-M."/>
            <person name="Chang A."/>
            <person name="Lo W.-S."/>
            <person name="Kuo C.-H."/>
        </authorList>
    </citation>
    <scope>NUCLEOTIDE SEQUENCE [LARGE SCALE GENOMIC DNA]</scope>
    <source>
        <strain evidence="7 8">CN-5</strain>
    </source>
</reference>
<dbReference type="RefSeq" id="WP_100254809.1">
    <property type="nucleotide sequence ID" value="NZ_CP024870.1"/>
</dbReference>
<dbReference type="NCBIfam" id="TIGR00431">
    <property type="entry name" value="TruB"/>
    <property type="match status" value="1"/>
</dbReference>
<dbReference type="Proteomes" id="UP000231179">
    <property type="component" value="Chromosome"/>
</dbReference>
<dbReference type="EC" id="5.4.99.25" evidence="5"/>
<dbReference type="InterPro" id="IPR020103">
    <property type="entry name" value="PsdUridine_synth_cat_dom_sf"/>
</dbReference>
<evidence type="ECO:0000256" key="3">
    <source>
        <dbReference type="ARBA" id="ARBA00022694"/>
    </source>
</evidence>
<keyword evidence="3 5" id="KW-0819">tRNA processing</keyword>
<dbReference type="InterPro" id="IPR002501">
    <property type="entry name" value="PsdUridine_synth_N"/>
</dbReference>
<dbReference type="HAMAP" id="MF_01080">
    <property type="entry name" value="TruB_bact"/>
    <property type="match status" value="1"/>
</dbReference>
<dbReference type="SUPFAM" id="SSF55120">
    <property type="entry name" value="Pseudouridine synthase"/>
    <property type="match status" value="1"/>
</dbReference>
<dbReference type="GO" id="GO:1990481">
    <property type="term" value="P:mRNA pseudouridine synthesis"/>
    <property type="evidence" value="ECO:0007669"/>
    <property type="project" value="TreeGrafter"/>
</dbReference>
<evidence type="ECO:0000256" key="1">
    <source>
        <dbReference type="ARBA" id="ARBA00000385"/>
    </source>
</evidence>
<feature type="domain" description="Pseudouridine synthase II N-terminal" evidence="6">
    <location>
        <begin position="25"/>
        <end position="176"/>
    </location>
</feature>
<evidence type="ECO:0000256" key="5">
    <source>
        <dbReference type="HAMAP-Rule" id="MF_01080"/>
    </source>
</evidence>
<evidence type="ECO:0000313" key="7">
    <source>
        <dbReference type="EMBL" id="ATX71269.1"/>
    </source>
</evidence>
<dbReference type="PANTHER" id="PTHR13767:SF2">
    <property type="entry name" value="PSEUDOURIDYLATE SYNTHASE TRUB1"/>
    <property type="match status" value="1"/>
</dbReference>
<evidence type="ECO:0000259" key="6">
    <source>
        <dbReference type="Pfam" id="PF01509"/>
    </source>
</evidence>
<comment type="function">
    <text evidence="5">Responsible for synthesis of pseudouridine from uracil-55 in the psi GC loop of transfer RNAs.</text>
</comment>
<gene>
    <name evidence="5 7" type="primary">truB</name>
    <name evidence="7" type="ORF">SCLAR_v1c09670</name>
</gene>
<dbReference type="GO" id="GO:0003723">
    <property type="term" value="F:RNA binding"/>
    <property type="evidence" value="ECO:0007669"/>
    <property type="project" value="InterPro"/>
</dbReference>
<keyword evidence="8" id="KW-1185">Reference proteome</keyword>
<dbReference type="InterPro" id="IPR014780">
    <property type="entry name" value="tRNA_psdUridine_synth_TruB"/>
</dbReference>
<evidence type="ECO:0000256" key="4">
    <source>
        <dbReference type="ARBA" id="ARBA00023235"/>
    </source>
</evidence>
<dbReference type="GO" id="GO:0031119">
    <property type="term" value="P:tRNA pseudouridine synthesis"/>
    <property type="evidence" value="ECO:0007669"/>
    <property type="project" value="UniProtKB-UniRule"/>
</dbReference>
<dbReference type="AlphaFoldDB" id="A0A2K8KL54"/>
<sequence length="302" mass="33880">MTESGIFLINKPVGITSHDVVYKIKKKFNVKKIGHAGTLDPLATGVMVVLVNQATKISNFLLSSDKTYVVEMQLFTETDSGDKTGIVVKSEPFVKLKKQLVKSVVAKYNGYIYEQYPPIYSAVKVEGKKLYEYARSGQDVEIKPRTVTINQCNLLKFNAKTGIVKLKIACSKGTYIRSLVKDIATDLETIATVISLERTASGSFDLKETKSIEKIQTSDLISMYDGLLKNGQTLIEYHKTIDIIQGKAITLPKQNVPYVFVIDSHKAVLAIYKWVAHNLYNCQRGLWDPEILEKLSEAERDF</sequence>
<comment type="similarity">
    <text evidence="2 5">Belongs to the pseudouridine synthase TruB family. Type 1 subfamily.</text>
</comment>
<keyword evidence="4 5" id="KW-0413">Isomerase</keyword>
<evidence type="ECO:0000313" key="8">
    <source>
        <dbReference type="Proteomes" id="UP000231179"/>
    </source>
</evidence>
<evidence type="ECO:0000256" key="2">
    <source>
        <dbReference type="ARBA" id="ARBA00005642"/>
    </source>
</evidence>
<protein>
    <recommendedName>
        <fullName evidence="5">tRNA pseudouridine synthase B</fullName>
        <ecNumber evidence="5">5.4.99.25</ecNumber>
    </recommendedName>
    <alternativeName>
        <fullName evidence="5">tRNA pseudouridine(55) synthase</fullName>
        <shortName evidence="5">Psi55 synthase</shortName>
    </alternativeName>
    <alternativeName>
        <fullName evidence="5">tRNA pseudouridylate synthase</fullName>
    </alternativeName>
    <alternativeName>
        <fullName evidence="5">tRNA-uridine isomerase</fullName>
    </alternativeName>
</protein>
<accession>A0A2K8KL54</accession>
<proteinExistence type="inferred from homology"/>
<feature type="active site" description="Nucleophile" evidence="5">
    <location>
        <position position="40"/>
    </location>
</feature>
<dbReference type="Gene3D" id="3.30.2350.10">
    <property type="entry name" value="Pseudouridine synthase"/>
    <property type="match status" value="1"/>
</dbReference>
<dbReference type="PANTHER" id="PTHR13767">
    <property type="entry name" value="TRNA-PSEUDOURIDINE SYNTHASE"/>
    <property type="match status" value="1"/>
</dbReference>
<comment type="catalytic activity">
    <reaction evidence="1 5">
        <text>uridine(55) in tRNA = pseudouridine(55) in tRNA</text>
        <dbReference type="Rhea" id="RHEA:42532"/>
        <dbReference type="Rhea" id="RHEA-COMP:10101"/>
        <dbReference type="Rhea" id="RHEA-COMP:10102"/>
        <dbReference type="ChEBI" id="CHEBI:65314"/>
        <dbReference type="ChEBI" id="CHEBI:65315"/>
        <dbReference type="EC" id="5.4.99.25"/>
    </reaction>
</comment>
<dbReference type="GO" id="GO:0160148">
    <property type="term" value="F:tRNA pseudouridine(55) synthase activity"/>
    <property type="evidence" value="ECO:0007669"/>
    <property type="project" value="UniProtKB-EC"/>
</dbReference>
<organism evidence="7 8">
    <name type="scientific">Spiroplasma clarkii</name>
    <dbReference type="NCBI Taxonomy" id="2139"/>
    <lineage>
        <taxon>Bacteria</taxon>
        <taxon>Bacillati</taxon>
        <taxon>Mycoplasmatota</taxon>
        <taxon>Mollicutes</taxon>
        <taxon>Entomoplasmatales</taxon>
        <taxon>Spiroplasmataceae</taxon>
        <taxon>Spiroplasma</taxon>
    </lineage>
</organism>
<dbReference type="EMBL" id="CP024870">
    <property type="protein sequence ID" value="ATX71269.1"/>
    <property type="molecule type" value="Genomic_DNA"/>
</dbReference>
<dbReference type="Pfam" id="PF01509">
    <property type="entry name" value="TruB_N"/>
    <property type="match status" value="1"/>
</dbReference>
<name>A0A2K8KL54_9MOLU</name>